<organism evidence="1 2">
    <name type="scientific">Candidatus Kaiserbacteria bacterium CG17_big_fil_post_rev_8_21_14_2_50_51_7</name>
    <dbReference type="NCBI Taxonomy" id="1974613"/>
    <lineage>
        <taxon>Bacteria</taxon>
        <taxon>Candidatus Kaiseribacteriota</taxon>
    </lineage>
</organism>
<dbReference type="EMBL" id="PFFD01000120">
    <property type="protein sequence ID" value="PIV86915.1"/>
    <property type="molecule type" value="Genomic_DNA"/>
</dbReference>
<reference evidence="2" key="1">
    <citation type="submission" date="2017-09" db="EMBL/GenBank/DDBJ databases">
        <title>Depth-based differentiation of microbial function through sediment-hosted aquifers and enrichment of novel symbionts in the deep terrestrial subsurface.</title>
        <authorList>
            <person name="Probst A.J."/>
            <person name="Ladd B."/>
            <person name="Jarett J.K."/>
            <person name="Geller-Mcgrath D.E."/>
            <person name="Sieber C.M.K."/>
            <person name="Emerson J.B."/>
            <person name="Anantharaman K."/>
            <person name="Thomas B.C."/>
            <person name="Malmstrom R."/>
            <person name="Stieglmeier M."/>
            <person name="Klingl A."/>
            <person name="Woyke T."/>
            <person name="Ryan C.M."/>
            <person name="Banfield J.F."/>
        </authorList>
    </citation>
    <scope>NUCLEOTIDE SEQUENCE [LARGE SCALE GENOMIC DNA]</scope>
</reference>
<dbReference type="Proteomes" id="UP000228497">
    <property type="component" value="Unassembled WGS sequence"/>
</dbReference>
<dbReference type="Gene3D" id="2.170.16.10">
    <property type="entry name" value="Hedgehog/Intein (Hint) domain"/>
    <property type="match status" value="1"/>
</dbReference>
<dbReference type="AlphaFoldDB" id="A0A2M7FD73"/>
<feature type="non-terminal residue" evidence="1">
    <location>
        <position position="152"/>
    </location>
</feature>
<comment type="caution">
    <text evidence="1">The sequence shown here is derived from an EMBL/GenBank/DDBJ whole genome shotgun (WGS) entry which is preliminary data.</text>
</comment>
<dbReference type="InterPro" id="IPR036844">
    <property type="entry name" value="Hint_dom_sf"/>
</dbReference>
<sequence>WVYCWDQDQNKMVLAQAKNPRMTGRDKQLWGVYADKDSVLCTGEHKFLVYEKGWVQAKDLVPGDSVVALNKGAIRHSDGFVMPELCGGITRSNAAHHRNSQQNDNSSENLQCLPIGEHARLHRKMEEKTGFALFTDEQRRSMEDARLRGVLA</sequence>
<name>A0A2M7FD73_9BACT</name>
<feature type="non-terminal residue" evidence="1">
    <location>
        <position position="1"/>
    </location>
</feature>
<gene>
    <name evidence="1" type="ORF">COW49_02620</name>
</gene>
<proteinExistence type="predicted"/>
<evidence type="ECO:0000313" key="2">
    <source>
        <dbReference type="Proteomes" id="UP000228497"/>
    </source>
</evidence>
<evidence type="ECO:0000313" key="1">
    <source>
        <dbReference type="EMBL" id="PIV86915.1"/>
    </source>
</evidence>
<accession>A0A2M7FD73</accession>
<dbReference type="SUPFAM" id="SSF51294">
    <property type="entry name" value="Hedgehog/intein (Hint) domain"/>
    <property type="match status" value="1"/>
</dbReference>
<protein>
    <recommendedName>
        <fullName evidence="3">Hint domain-containing protein</fullName>
    </recommendedName>
</protein>
<evidence type="ECO:0008006" key="3">
    <source>
        <dbReference type="Google" id="ProtNLM"/>
    </source>
</evidence>